<evidence type="ECO:0000256" key="1">
    <source>
        <dbReference type="SAM" id="MobiDB-lite"/>
    </source>
</evidence>
<comment type="caution">
    <text evidence="2">The sequence shown here is derived from an EMBL/GenBank/DDBJ whole genome shotgun (WGS) entry which is preliminary data.</text>
</comment>
<keyword evidence="3" id="KW-1185">Reference proteome</keyword>
<dbReference type="AlphaFoldDB" id="A0A4Z2FC48"/>
<feature type="region of interest" description="Disordered" evidence="1">
    <location>
        <begin position="230"/>
        <end position="253"/>
    </location>
</feature>
<name>A0A4Z2FC48_9TELE</name>
<organism evidence="2 3">
    <name type="scientific">Liparis tanakae</name>
    <name type="common">Tanaka's snailfish</name>
    <dbReference type="NCBI Taxonomy" id="230148"/>
    <lineage>
        <taxon>Eukaryota</taxon>
        <taxon>Metazoa</taxon>
        <taxon>Chordata</taxon>
        <taxon>Craniata</taxon>
        <taxon>Vertebrata</taxon>
        <taxon>Euteleostomi</taxon>
        <taxon>Actinopterygii</taxon>
        <taxon>Neopterygii</taxon>
        <taxon>Teleostei</taxon>
        <taxon>Neoteleostei</taxon>
        <taxon>Acanthomorphata</taxon>
        <taxon>Eupercaria</taxon>
        <taxon>Perciformes</taxon>
        <taxon>Cottioidei</taxon>
        <taxon>Cottales</taxon>
        <taxon>Liparidae</taxon>
        <taxon>Liparis</taxon>
    </lineage>
</organism>
<protein>
    <submittedName>
        <fullName evidence="2">Uncharacterized protein</fullName>
    </submittedName>
</protein>
<sequence>MSRVMRGKRWKDEEDVRKKATPSHALQAESCIAGRVIFCGPSHVLRAESCSAGRVMFYVPSHALIAKSCSACRVMLYVPSHVLRAESCSAGRVMFCGPSHALRAESCSACRGMFCRPVHQAEAVQLNSVIPANDETERDRYSVGRSKRTTRLHLGMSTPSSTMLVAISSDPVTPGRRYLLLLPELHLHLLVARLVLADAVSGDEVAADVRQLRVLLPGLFDQAAEERRRLRAAGGERPTASGVPTARSEAPTG</sequence>
<reference evidence="2 3" key="1">
    <citation type="submission" date="2019-03" db="EMBL/GenBank/DDBJ databases">
        <title>First draft genome of Liparis tanakae, snailfish: a comprehensive survey of snailfish specific genes.</title>
        <authorList>
            <person name="Kim W."/>
            <person name="Song I."/>
            <person name="Jeong J.-H."/>
            <person name="Kim D."/>
            <person name="Kim S."/>
            <person name="Ryu S."/>
            <person name="Song J.Y."/>
            <person name="Lee S.K."/>
        </authorList>
    </citation>
    <scope>NUCLEOTIDE SEQUENCE [LARGE SCALE GENOMIC DNA]</scope>
    <source>
        <tissue evidence="2">Muscle</tissue>
    </source>
</reference>
<feature type="region of interest" description="Disordered" evidence="1">
    <location>
        <begin position="1"/>
        <end position="21"/>
    </location>
</feature>
<gene>
    <name evidence="2" type="ORF">EYF80_051080</name>
</gene>
<proteinExistence type="predicted"/>
<evidence type="ECO:0000313" key="2">
    <source>
        <dbReference type="EMBL" id="TNN38748.1"/>
    </source>
</evidence>
<evidence type="ECO:0000313" key="3">
    <source>
        <dbReference type="Proteomes" id="UP000314294"/>
    </source>
</evidence>
<dbReference type="Proteomes" id="UP000314294">
    <property type="component" value="Unassembled WGS sequence"/>
</dbReference>
<accession>A0A4Z2FC48</accession>
<dbReference type="EMBL" id="SRLO01001342">
    <property type="protein sequence ID" value="TNN38748.1"/>
    <property type="molecule type" value="Genomic_DNA"/>
</dbReference>